<dbReference type="InterPro" id="IPR025738">
    <property type="entry name" value="BatD"/>
</dbReference>
<feature type="transmembrane region" description="Helical" evidence="1">
    <location>
        <begin position="433"/>
        <end position="455"/>
    </location>
</feature>
<dbReference type="Proteomes" id="UP001409585">
    <property type="component" value="Unassembled WGS sequence"/>
</dbReference>
<keyword evidence="4" id="KW-1185">Reference proteome</keyword>
<proteinExistence type="predicted"/>
<dbReference type="PANTHER" id="PTHR40940">
    <property type="entry name" value="PROTEIN BATD-RELATED"/>
    <property type="match status" value="1"/>
</dbReference>
<gene>
    <name evidence="3" type="ORF">GCM10025791_05330</name>
</gene>
<evidence type="ECO:0000256" key="2">
    <source>
        <dbReference type="SAM" id="SignalP"/>
    </source>
</evidence>
<dbReference type="Pfam" id="PF13584">
    <property type="entry name" value="BatD"/>
    <property type="match status" value="1"/>
</dbReference>
<comment type="caution">
    <text evidence="3">The sequence shown here is derived from an EMBL/GenBank/DDBJ whole genome shotgun (WGS) entry which is preliminary data.</text>
</comment>
<dbReference type="AlphaFoldDB" id="A0AAV3TXU1"/>
<dbReference type="EMBL" id="BAABLX010000004">
    <property type="protein sequence ID" value="GAA4931930.1"/>
    <property type="molecule type" value="Genomic_DNA"/>
</dbReference>
<keyword evidence="1" id="KW-0472">Membrane</keyword>
<keyword evidence="2" id="KW-0732">Signal</keyword>
<dbReference type="RefSeq" id="WP_345416635.1">
    <property type="nucleotide sequence ID" value="NZ_AP031496.1"/>
</dbReference>
<feature type="chain" id="PRO_5043808547" evidence="2">
    <location>
        <begin position="33"/>
        <end position="583"/>
    </location>
</feature>
<keyword evidence="1" id="KW-1133">Transmembrane helix</keyword>
<dbReference type="PANTHER" id="PTHR40940:SF1">
    <property type="entry name" value="PROTEIN BATD"/>
    <property type="match status" value="1"/>
</dbReference>
<evidence type="ECO:0000313" key="4">
    <source>
        <dbReference type="Proteomes" id="UP001409585"/>
    </source>
</evidence>
<name>A0AAV3TXU1_9ALTE</name>
<reference evidence="4" key="1">
    <citation type="journal article" date="2019" name="Int. J. Syst. Evol. Microbiol.">
        <title>The Global Catalogue of Microorganisms (GCM) 10K type strain sequencing project: providing services to taxonomists for standard genome sequencing and annotation.</title>
        <authorList>
            <consortium name="The Broad Institute Genomics Platform"/>
            <consortium name="The Broad Institute Genome Sequencing Center for Infectious Disease"/>
            <person name="Wu L."/>
            <person name="Ma J."/>
        </authorList>
    </citation>
    <scope>NUCLEOTIDE SEQUENCE [LARGE SCALE GENOMIC DNA]</scope>
    <source>
        <strain evidence="4">JCM 19134</strain>
    </source>
</reference>
<protein>
    <submittedName>
        <fullName evidence="3">BatD family protein</fullName>
    </submittedName>
</protein>
<evidence type="ECO:0000313" key="3">
    <source>
        <dbReference type="EMBL" id="GAA4931930.1"/>
    </source>
</evidence>
<organism evidence="3 4">
    <name type="scientific">Halioxenophilus aromaticivorans</name>
    <dbReference type="NCBI Taxonomy" id="1306992"/>
    <lineage>
        <taxon>Bacteria</taxon>
        <taxon>Pseudomonadati</taxon>
        <taxon>Pseudomonadota</taxon>
        <taxon>Gammaproteobacteria</taxon>
        <taxon>Alteromonadales</taxon>
        <taxon>Alteromonadaceae</taxon>
        <taxon>Halioxenophilus</taxon>
    </lineage>
</organism>
<accession>A0AAV3TXU1</accession>
<keyword evidence="1" id="KW-0812">Transmembrane</keyword>
<sequence>MKQLMNINIDTFKFLTSAALCLLFCASSLAKAAEVTATVDRHDITIEETLNLKIRYQGKQQSNMPSLGDLEKNFDVLSQSRSNQFRSFNGQVESWVEWSLVIAPKRQGTLLIPSFKIDGDFTDAIEINVNEAKPLNLTDGEIKEIFLETELDQTDVYVQQQVLLTLRLNTALPVASINQRETLELPDAKVEEISEQRYNRTIDGRDYAVLELVFAIYPQESGDLEIPVMTWEANIGNRSSSLFDLYSRQNSLRRLRSEAQTITVKPKPASYTGVDWLPAKQLVISESWSDGFPNFVQGEPITRNITVMADGLTASQLPSLDIRYPQGINQYPESPKVDEQKSDKGILTNAVQTQALLVTKPGDYTLPEIKLTWWNTQKDKEETITLPERKITVTGSTALAPPPPVINTESPATDDEELAFSAPQASNSGGLSWAWLIASNLFTAIVVAGFLWFLLRSRILLARGPLTENSPGLLPGGKNPTKVLGALVKNLQQHCQAQDTKRVHATLLAISQCFSDDGKSSLAILEKYSNNSAFIAAVKAVDRSLYNDAHESTIDFDAIAQGAEDLALSANQQTPTALAPLNP</sequence>
<evidence type="ECO:0000256" key="1">
    <source>
        <dbReference type="SAM" id="Phobius"/>
    </source>
</evidence>
<feature type="signal peptide" evidence="2">
    <location>
        <begin position="1"/>
        <end position="32"/>
    </location>
</feature>